<dbReference type="InterPro" id="IPR020458">
    <property type="entry name" value="Znf_DskA_TraR_CS"/>
</dbReference>
<evidence type="ECO:0000256" key="3">
    <source>
        <dbReference type="ARBA" id="ARBA00022833"/>
    </source>
</evidence>
<dbReference type="InterPro" id="IPR037187">
    <property type="entry name" value="DnaK_N"/>
</dbReference>
<dbReference type="PANTHER" id="PTHR33823:SF4">
    <property type="entry name" value="GENERAL STRESS PROTEIN 16O"/>
    <property type="match status" value="1"/>
</dbReference>
<dbReference type="SUPFAM" id="SSF109635">
    <property type="entry name" value="DnaK suppressor protein DksA, alpha-hairpin domain"/>
    <property type="match status" value="1"/>
</dbReference>
<reference evidence="6" key="1">
    <citation type="journal article" date="2020" name="mSystems">
        <title>Genome- and Community-Level Interaction Insights into Carbon Utilization and Element Cycling Functions of Hydrothermarchaeota in Hydrothermal Sediment.</title>
        <authorList>
            <person name="Zhou Z."/>
            <person name="Liu Y."/>
            <person name="Xu W."/>
            <person name="Pan J."/>
            <person name="Luo Z.H."/>
            <person name="Li M."/>
        </authorList>
    </citation>
    <scope>NUCLEOTIDE SEQUENCE [LARGE SCALE GENOMIC DNA]</scope>
    <source>
        <strain evidence="6">SpSt-349</strain>
    </source>
</reference>
<accession>A0A831UCE8</accession>
<sequence length="130" mass="15170">MKRMSRERKEQLMEILLAEKRRLWGEVRRELFEKVGEELRSQYDIPQDVGDRGLIDTLEDIGMAVADIRRQELTRMDEALGRLEEGRYGLCEDCGEEIDLERLRVAPYAPCCVECQKRREAPTAGTKLKL</sequence>
<gene>
    <name evidence="6" type="ORF">ENQ87_07945</name>
</gene>
<evidence type="ECO:0000256" key="4">
    <source>
        <dbReference type="PROSITE-ProRule" id="PRU00510"/>
    </source>
</evidence>
<dbReference type="InterPro" id="IPR000962">
    <property type="entry name" value="Znf_DskA_TraR"/>
</dbReference>
<dbReference type="GO" id="GO:0008270">
    <property type="term" value="F:zinc ion binding"/>
    <property type="evidence" value="ECO:0007669"/>
    <property type="project" value="UniProtKB-KW"/>
</dbReference>
<dbReference type="SUPFAM" id="SSF57716">
    <property type="entry name" value="Glucocorticoid receptor-like (DNA-binding domain)"/>
    <property type="match status" value="1"/>
</dbReference>
<dbReference type="EMBL" id="DSOV01000037">
    <property type="protein sequence ID" value="HEN42291.1"/>
    <property type="molecule type" value="Genomic_DNA"/>
</dbReference>
<dbReference type="Pfam" id="PF01258">
    <property type="entry name" value="zf-dskA_traR"/>
    <property type="match status" value="1"/>
</dbReference>
<feature type="zinc finger region" description="dksA C4-type" evidence="4">
    <location>
        <begin position="91"/>
        <end position="115"/>
    </location>
</feature>
<proteinExistence type="predicted"/>
<feature type="domain" description="Zinc finger DksA/TraR C4-type" evidence="5">
    <location>
        <begin position="86"/>
        <end position="120"/>
    </location>
</feature>
<dbReference type="PANTHER" id="PTHR33823">
    <property type="entry name" value="RNA POLYMERASE-BINDING TRANSCRIPTION FACTOR DKSA-RELATED"/>
    <property type="match status" value="1"/>
</dbReference>
<dbReference type="PROSITE" id="PS51128">
    <property type="entry name" value="ZF_DKSA_2"/>
    <property type="match status" value="1"/>
</dbReference>
<keyword evidence="3" id="KW-0862">Zinc</keyword>
<dbReference type="AlphaFoldDB" id="A0A831UCE8"/>
<evidence type="ECO:0000313" key="6">
    <source>
        <dbReference type="EMBL" id="HEN42291.1"/>
    </source>
</evidence>
<dbReference type="PROSITE" id="PS01102">
    <property type="entry name" value="ZF_DKSA_1"/>
    <property type="match status" value="1"/>
</dbReference>
<evidence type="ECO:0000256" key="2">
    <source>
        <dbReference type="ARBA" id="ARBA00022771"/>
    </source>
</evidence>
<keyword evidence="1" id="KW-0479">Metal-binding</keyword>
<comment type="caution">
    <text evidence="6">The sequence shown here is derived from an EMBL/GenBank/DDBJ whole genome shotgun (WGS) entry which is preliminary data.</text>
</comment>
<evidence type="ECO:0000259" key="5">
    <source>
        <dbReference type="Pfam" id="PF01258"/>
    </source>
</evidence>
<protein>
    <submittedName>
        <fullName evidence="6">TraR/DksA family transcriptional regulator</fullName>
    </submittedName>
</protein>
<name>A0A831UCE8_GEOME</name>
<organism evidence="6">
    <name type="scientific">Geobacter metallireducens</name>
    <dbReference type="NCBI Taxonomy" id="28232"/>
    <lineage>
        <taxon>Bacteria</taxon>
        <taxon>Pseudomonadati</taxon>
        <taxon>Thermodesulfobacteriota</taxon>
        <taxon>Desulfuromonadia</taxon>
        <taxon>Geobacterales</taxon>
        <taxon>Geobacteraceae</taxon>
        <taxon>Geobacter</taxon>
    </lineage>
</organism>
<dbReference type="Gene3D" id="1.20.120.910">
    <property type="entry name" value="DksA, coiled-coil domain"/>
    <property type="match status" value="1"/>
</dbReference>
<evidence type="ECO:0000256" key="1">
    <source>
        <dbReference type="ARBA" id="ARBA00022723"/>
    </source>
</evidence>
<keyword evidence="2" id="KW-0863">Zinc-finger</keyword>